<dbReference type="Pfam" id="PF00512">
    <property type="entry name" value="HisKA"/>
    <property type="match status" value="1"/>
</dbReference>
<dbReference type="PANTHER" id="PTHR43711">
    <property type="entry name" value="TWO-COMPONENT HISTIDINE KINASE"/>
    <property type="match status" value="1"/>
</dbReference>
<name>A0A854NI46_CORDP</name>
<dbReference type="PRINTS" id="PR00344">
    <property type="entry name" value="BCTRLSENSOR"/>
</dbReference>
<dbReference type="PROSITE" id="PS50109">
    <property type="entry name" value="HIS_KIN"/>
    <property type="match status" value="1"/>
</dbReference>
<dbReference type="InterPro" id="IPR036890">
    <property type="entry name" value="HATPase_C_sf"/>
</dbReference>
<dbReference type="InterPro" id="IPR003661">
    <property type="entry name" value="HisK_dim/P_dom"/>
</dbReference>
<dbReference type="GO" id="GO:0000155">
    <property type="term" value="F:phosphorelay sensor kinase activity"/>
    <property type="evidence" value="ECO:0007669"/>
    <property type="project" value="InterPro"/>
</dbReference>
<evidence type="ECO:0000256" key="6">
    <source>
        <dbReference type="ARBA" id="ARBA00022777"/>
    </source>
</evidence>
<feature type="domain" description="Histidine kinase" evidence="9">
    <location>
        <begin position="40"/>
        <end position="263"/>
    </location>
</feature>
<dbReference type="RefSeq" id="WP_010934179.1">
    <property type="nucleotide sequence ID" value="NZ_LSZF01000026.1"/>
</dbReference>
<dbReference type="EMBL" id="LSZF01000026">
    <property type="protein sequence ID" value="OWM34609.1"/>
    <property type="molecule type" value="Genomic_DNA"/>
</dbReference>
<evidence type="ECO:0000256" key="4">
    <source>
        <dbReference type="ARBA" id="ARBA00022553"/>
    </source>
</evidence>
<dbReference type="SMART" id="SM00388">
    <property type="entry name" value="HisKA"/>
    <property type="match status" value="1"/>
</dbReference>
<dbReference type="SMART" id="SM00387">
    <property type="entry name" value="HATPase_c"/>
    <property type="match status" value="1"/>
</dbReference>
<dbReference type="PANTHER" id="PTHR43711:SF28">
    <property type="entry name" value="SENSOR HISTIDINE KINASE YXDK"/>
    <property type="match status" value="1"/>
</dbReference>
<dbReference type="SUPFAM" id="SSF55874">
    <property type="entry name" value="ATPase domain of HSP90 chaperone/DNA topoisomerase II/histidine kinase"/>
    <property type="match status" value="1"/>
</dbReference>
<dbReference type="AlphaFoldDB" id="A0A854NI46"/>
<dbReference type="InterPro" id="IPR036097">
    <property type="entry name" value="HisK_dim/P_sf"/>
</dbReference>
<comment type="subcellular location">
    <subcellularLocation>
        <location evidence="2">Cell membrane</location>
    </subcellularLocation>
</comment>
<dbReference type="CDD" id="cd00082">
    <property type="entry name" value="HisKA"/>
    <property type="match status" value="1"/>
</dbReference>
<protein>
    <recommendedName>
        <fullName evidence="3">histidine kinase</fullName>
        <ecNumber evidence="3">2.7.13.3</ecNumber>
    </recommendedName>
</protein>
<comment type="caution">
    <text evidence="10">The sequence shown here is derived from an EMBL/GenBank/DDBJ whole genome shotgun (WGS) entry which is preliminary data.</text>
</comment>
<gene>
    <name evidence="10" type="ORF">AY602_07980</name>
</gene>
<dbReference type="InterPro" id="IPR003594">
    <property type="entry name" value="HATPase_dom"/>
</dbReference>
<dbReference type="Pfam" id="PF02518">
    <property type="entry name" value="HATPase_c"/>
    <property type="match status" value="1"/>
</dbReference>
<dbReference type="InterPro" id="IPR004358">
    <property type="entry name" value="Sig_transdc_His_kin-like_C"/>
</dbReference>
<dbReference type="GO" id="GO:0005886">
    <property type="term" value="C:plasma membrane"/>
    <property type="evidence" value="ECO:0007669"/>
    <property type="project" value="UniProtKB-SubCell"/>
</dbReference>
<evidence type="ECO:0000313" key="10">
    <source>
        <dbReference type="EMBL" id="OWM34609.1"/>
    </source>
</evidence>
<reference evidence="11" key="1">
    <citation type="submission" date="2016-02" db="EMBL/GenBank/DDBJ databases">
        <title>Genomic analyses of a collection of pathogenic Corynebacterium diphtheriae.</title>
        <authorList>
            <person name="Sangal V."/>
            <person name="Titov L."/>
        </authorList>
    </citation>
    <scope>NUCLEOTIDE SEQUENCE [LARGE SCALE GENOMIC DNA]</scope>
    <source>
        <strain evidence="11">1438</strain>
    </source>
</reference>
<feature type="signal peptide" evidence="8">
    <location>
        <begin position="1"/>
        <end position="15"/>
    </location>
</feature>
<evidence type="ECO:0000256" key="8">
    <source>
        <dbReference type="SAM" id="SignalP"/>
    </source>
</evidence>
<proteinExistence type="predicted"/>
<evidence type="ECO:0000256" key="1">
    <source>
        <dbReference type="ARBA" id="ARBA00000085"/>
    </source>
</evidence>
<feature type="chain" id="PRO_5032417266" description="histidine kinase" evidence="8">
    <location>
        <begin position="16"/>
        <end position="265"/>
    </location>
</feature>
<evidence type="ECO:0000256" key="7">
    <source>
        <dbReference type="ARBA" id="ARBA00023012"/>
    </source>
</evidence>
<accession>A0A854NI46</accession>
<dbReference type="Proteomes" id="UP000197692">
    <property type="component" value="Unassembled WGS sequence"/>
</dbReference>
<keyword evidence="7" id="KW-0902">Two-component regulatory system</keyword>
<dbReference type="Gene3D" id="3.30.565.10">
    <property type="entry name" value="Histidine kinase-like ATPase, C-terminal domain"/>
    <property type="match status" value="1"/>
</dbReference>
<evidence type="ECO:0000256" key="2">
    <source>
        <dbReference type="ARBA" id="ARBA00004236"/>
    </source>
</evidence>
<keyword evidence="4" id="KW-0597">Phosphoprotein</keyword>
<evidence type="ECO:0000313" key="11">
    <source>
        <dbReference type="Proteomes" id="UP000197692"/>
    </source>
</evidence>
<evidence type="ECO:0000256" key="3">
    <source>
        <dbReference type="ARBA" id="ARBA00012438"/>
    </source>
</evidence>
<keyword evidence="8" id="KW-0732">Signal</keyword>
<evidence type="ECO:0000259" key="9">
    <source>
        <dbReference type="PROSITE" id="PS50109"/>
    </source>
</evidence>
<evidence type="ECO:0000256" key="5">
    <source>
        <dbReference type="ARBA" id="ARBA00022679"/>
    </source>
</evidence>
<sequence length="265" mass="27885">MFAALVLTACGSACAASLVTAAVVRRRGCDQGSTITDEQILAHEIRTPLSLIKGAAELLGQESDPHKCERLVATIGANSTRAIEVAESFLLQAKLNSGSVKLQVSPCDVRGLVRSTAQELRAMSEVPIVVDDPGDPLVIDGDAQLLRHALWNVLNNAARYAGSDSDIVVGVEESATGVIVTVADYGPGMTSRQRRDMFVPFAQFGQAHAQGHTQTQSTAAVPSGAGLGMAITQKIVQLHRGSVLVDSIADHGTSVLITLPRTYYA</sequence>
<dbReference type="InterPro" id="IPR005467">
    <property type="entry name" value="His_kinase_dom"/>
</dbReference>
<dbReference type="Gene3D" id="1.10.287.130">
    <property type="match status" value="1"/>
</dbReference>
<keyword evidence="6 10" id="KW-0418">Kinase</keyword>
<dbReference type="SUPFAM" id="SSF47384">
    <property type="entry name" value="Homodimeric domain of signal transducing histidine kinase"/>
    <property type="match status" value="1"/>
</dbReference>
<keyword evidence="5" id="KW-0808">Transferase</keyword>
<organism evidence="10 11">
    <name type="scientific">Corynebacterium diphtheriae bv. mitis</name>
    <dbReference type="NCBI Taxonomy" id="1806053"/>
    <lineage>
        <taxon>Bacteria</taxon>
        <taxon>Bacillati</taxon>
        <taxon>Actinomycetota</taxon>
        <taxon>Actinomycetes</taxon>
        <taxon>Mycobacteriales</taxon>
        <taxon>Corynebacteriaceae</taxon>
        <taxon>Corynebacterium</taxon>
    </lineage>
</organism>
<dbReference type="EC" id="2.7.13.3" evidence="3"/>
<comment type="catalytic activity">
    <reaction evidence="1">
        <text>ATP + protein L-histidine = ADP + protein N-phospho-L-histidine.</text>
        <dbReference type="EC" id="2.7.13.3"/>
    </reaction>
</comment>
<dbReference type="InterPro" id="IPR050736">
    <property type="entry name" value="Sensor_HK_Regulatory"/>
</dbReference>